<dbReference type="OrthoDB" id="9813233at2"/>
<proteinExistence type="inferred from homology"/>
<dbReference type="AlphaFoldDB" id="A0A1W1YVZ4"/>
<keyword evidence="7 9" id="KW-0811">Translocation</keyword>
<dbReference type="STRING" id="371602.SAMN04487984_0953"/>
<keyword evidence="8 9" id="KW-0472">Membrane</keyword>
<comment type="subunit">
    <text evidence="9">Component of the Sec protein translocase complex. Heterotrimer consisting of SecY, SecE and SecG subunits. The heterotrimers can form oligomers, although 1 heterotrimer is thought to be able to translocate proteins. Interacts with the ribosome. Interacts with SecDF, and other proteins may be involved. Interacts with SecA.</text>
</comment>
<evidence type="ECO:0000313" key="11">
    <source>
        <dbReference type="Proteomes" id="UP000243884"/>
    </source>
</evidence>
<gene>
    <name evidence="9" type="primary">secE</name>
    <name evidence="10" type="ORF">SAMN04487984_0953</name>
</gene>
<dbReference type="Gene3D" id="1.20.5.1030">
    <property type="entry name" value="Preprotein translocase secy subunit"/>
    <property type="match status" value="1"/>
</dbReference>
<dbReference type="GO" id="GO:0008320">
    <property type="term" value="F:protein transmembrane transporter activity"/>
    <property type="evidence" value="ECO:0007669"/>
    <property type="project" value="UniProtKB-UniRule"/>
</dbReference>
<dbReference type="GO" id="GO:0065002">
    <property type="term" value="P:intracellular protein transmembrane transport"/>
    <property type="evidence" value="ECO:0007669"/>
    <property type="project" value="UniProtKB-UniRule"/>
</dbReference>
<evidence type="ECO:0000256" key="5">
    <source>
        <dbReference type="ARBA" id="ARBA00022927"/>
    </source>
</evidence>
<evidence type="ECO:0000256" key="2">
    <source>
        <dbReference type="ARBA" id="ARBA00022448"/>
    </source>
</evidence>
<reference evidence="11" key="1">
    <citation type="submission" date="2017-04" db="EMBL/GenBank/DDBJ databases">
        <authorList>
            <person name="Varghese N."/>
            <person name="Submissions S."/>
        </authorList>
    </citation>
    <scope>NUCLEOTIDE SEQUENCE [LARGE SCALE GENOMIC DNA]</scope>
    <source>
        <strain evidence="11">DSM 21500</strain>
    </source>
</reference>
<evidence type="ECO:0000256" key="1">
    <source>
        <dbReference type="ARBA" id="ARBA00004370"/>
    </source>
</evidence>
<dbReference type="EMBL" id="FWXK01000004">
    <property type="protein sequence ID" value="SMC40252.1"/>
    <property type="molecule type" value="Genomic_DNA"/>
</dbReference>
<keyword evidence="6 9" id="KW-1133">Transmembrane helix</keyword>
<dbReference type="GO" id="GO:0006605">
    <property type="term" value="P:protein targeting"/>
    <property type="evidence" value="ECO:0007669"/>
    <property type="project" value="UniProtKB-UniRule"/>
</dbReference>
<comment type="function">
    <text evidence="9">Essential subunit of the Sec protein translocation channel SecYEG. Clamps together the 2 halves of SecY. May contact the channel plug during translocation.</text>
</comment>
<keyword evidence="4 9" id="KW-0812">Transmembrane</keyword>
<dbReference type="Pfam" id="PF00584">
    <property type="entry name" value="SecE"/>
    <property type="match status" value="1"/>
</dbReference>
<evidence type="ECO:0000256" key="9">
    <source>
        <dbReference type="HAMAP-Rule" id="MF_00422"/>
    </source>
</evidence>
<evidence type="ECO:0000256" key="8">
    <source>
        <dbReference type="ARBA" id="ARBA00023136"/>
    </source>
</evidence>
<keyword evidence="2 9" id="KW-0813">Transport</keyword>
<dbReference type="GO" id="GO:0009306">
    <property type="term" value="P:protein secretion"/>
    <property type="evidence" value="ECO:0007669"/>
    <property type="project" value="UniProtKB-UniRule"/>
</dbReference>
<evidence type="ECO:0000313" key="10">
    <source>
        <dbReference type="EMBL" id="SMC40252.1"/>
    </source>
</evidence>
<dbReference type="NCBIfam" id="TIGR00964">
    <property type="entry name" value="secE_bact"/>
    <property type="match status" value="1"/>
</dbReference>
<protein>
    <recommendedName>
        <fullName evidence="9">Protein translocase subunit SecE</fullName>
    </recommendedName>
</protein>
<dbReference type="GO" id="GO:0043952">
    <property type="term" value="P:protein transport by the Sec complex"/>
    <property type="evidence" value="ECO:0007669"/>
    <property type="project" value="UniProtKB-UniRule"/>
</dbReference>
<comment type="subcellular location">
    <subcellularLocation>
        <location evidence="9">Cell membrane</location>
        <topology evidence="9">Single-pass membrane protein</topology>
    </subcellularLocation>
    <subcellularLocation>
        <location evidence="1">Membrane</location>
    </subcellularLocation>
</comment>
<sequence>MGFFKGVFHEMRLVEWPTGKELMRYTGIVLGTILLAAIFLGVVDFAASKAFAWFLGL</sequence>
<feature type="transmembrane region" description="Helical" evidence="9">
    <location>
        <begin position="25"/>
        <end position="47"/>
    </location>
</feature>
<evidence type="ECO:0000256" key="7">
    <source>
        <dbReference type="ARBA" id="ARBA00023010"/>
    </source>
</evidence>
<keyword evidence="3 9" id="KW-1003">Cell membrane</keyword>
<dbReference type="InterPro" id="IPR038379">
    <property type="entry name" value="SecE_sf"/>
</dbReference>
<dbReference type="InterPro" id="IPR001901">
    <property type="entry name" value="Translocase_SecE/Sec61-g"/>
</dbReference>
<dbReference type="HAMAP" id="MF_00422">
    <property type="entry name" value="SecE"/>
    <property type="match status" value="1"/>
</dbReference>
<keyword evidence="11" id="KW-1185">Reference proteome</keyword>
<evidence type="ECO:0000256" key="3">
    <source>
        <dbReference type="ARBA" id="ARBA00022475"/>
    </source>
</evidence>
<dbReference type="RefSeq" id="WP_084099089.1">
    <property type="nucleotide sequence ID" value="NZ_FWXK01000004.1"/>
</dbReference>
<evidence type="ECO:0000256" key="6">
    <source>
        <dbReference type="ARBA" id="ARBA00022989"/>
    </source>
</evidence>
<comment type="similarity">
    <text evidence="9">Belongs to the SecE/SEC61-gamma family.</text>
</comment>
<accession>A0A1W1YVZ4</accession>
<dbReference type="PANTHER" id="PTHR33910">
    <property type="entry name" value="PROTEIN TRANSLOCASE SUBUNIT SECE"/>
    <property type="match status" value="1"/>
</dbReference>
<organism evidence="10 11">
    <name type="scientific">Aerococcus suis</name>
    <dbReference type="NCBI Taxonomy" id="371602"/>
    <lineage>
        <taxon>Bacteria</taxon>
        <taxon>Bacillati</taxon>
        <taxon>Bacillota</taxon>
        <taxon>Bacilli</taxon>
        <taxon>Lactobacillales</taxon>
        <taxon>Aerococcaceae</taxon>
        <taxon>Aerococcus</taxon>
    </lineage>
</organism>
<evidence type="ECO:0000256" key="4">
    <source>
        <dbReference type="ARBA" id="ARBA00022692"/>
    </source>
</evidence>
<dbReference type="Proteomes" id="UP000243884">
    <property type="component" value="Unassembled WGS sequence"/>
</dbReference>
<dbReference type="PANTHER" id="PTHR33910:SF1">
    <property type="entry name" value="PROTEIN TRANSLOCASE SUBUNIT SECE"/>
    <property type="match status" value="1"/>
</dbReference>
<name>A0A1W1YVZ4_9LACT</name>
<dbReference type="GO" id="GO:0005886">
    <property type="term" value="C:plasma membrane"/>
    <property type="evidence" value="ECO:0007669"/>
    <property type="project" value="UniProtKB-SubCell"/>
</dbReference>
<keyword evidence="5 9" id="KW-0653">Protein transport</keyword>
<dbReference type="InterPro" id="IPR005807">
    <property type="entry name" value="SecE_bac"/>
</dbReference>